<organism evidence="1 2">
    <name type="scientific">Panagrolaimus sp. PS1159</name>
    <dbReference type="NCBI Taxonomy" id="55785"/>
    <lineage>
        <taxon>Eukaryota</taxon>
        <taxon>Metazoa</taxon>
        <taxon>Ecdysozoa</taxon>
        <taxon>Nematoda</taxon>
        <taxon>Chromadorea</taxon>
        <taxon>Rhabditida</taxon>
        <taxon>Tylenchina</taxon>
        <taxon>Panagrolaimomorpha</taxon>
        <taxon>Panagrolaimoidea</taxon>
        <taxon>Panagrolaimidae</taxon>
        <taxon>Panagrolaimus</taxon>
    </lineage>
</organism>
<accession>A0AC35EVU3</accession>
<evidence type="ECO:0000313" key="2">
    <source>
        <dbReference type="WBParaSite" id="PS1159_v2.g11244.t1"/>
    </source>
</evidence>
<evidence type="ECO:0000313" key="1">
    <source>
        <dbReference type="Proteomes" id="UP000887580"/>
    </source>
</evidence>
<dbReference type="WBParaSite" id="PS1159_v2.g11244.t1">
    <property type="protein sequence ID" value="PS1159_v2.g11244.t1"/>
    <property type="gene ID" value="PS1159_v2.g11244"/>
</dbReference>
<proteinExistence type="predicted"/>
<dbReference type="Proteomes" id="UP000887580">
    <property type="component" value="Unplaced"/>
</dbReference>
<sequence length="625" mass="73248">MDDKNLQKQTKADLNDIKILTASFNSNFLSQKKHNKNCAKWIKENVNRHYILRKRVCNNKSNAKIVTTKPKKEASKNVLISSTENVLYESNHFIYKPNYEIIVDDQQKKRLIIFEPTNKELCYEYYPKKAVQFYCAGCHRLTKSITVKLHNYGTKKEYVRIINFDHICELRPYNPEKFLRQLIYKTFYEFKTLMKKGKIVKELYIFTTEERKYCYRFTYSNYCCTGCEARKQIVTARLFKDRNGIECIRMGINKHVCKPQLYEPKAADFIESEGKNSESSGKSRKLKVPVKLNESESEPKNKENEQKSIKSVSKAIEHLCNKQSKNAIKLNTEYELELNATEFTFVPSELGYTPRLIIFAKNDKTLCYEFSSSTTAFHYCTGCSKLNNNLPNLYVRIQKNAKNEDIILTKNEKHMCKPIKYNPSKYISPTTIKPSNYMFYKNSKGIPKMIIFASKDKKLCYNYNLVNRDKIWYCSECTKQKKLISAKVRIDFDDEEYVQLGNAGHVCKPLKYSTLKSAIFEIVKSKDVIIPKRIEGKGNILSEPFEIRPNKDGIKDQILIIFTSNEKKQCYIFEYVNSSKSYYCKNCLKENAYVSAKICERDKKKYVMLGQKEHICKPVKYDLLK</sequence>
<reference evidence="2" key="1">
    <citation type="submission" date="2022-11" db="UniProtKB">
        <authorList>
            <consortium name="WormBaseParasite"/>
        </authorList>
    </citation>
    <scope>IDENTIFICATION</scope>
</reference>
<name>A0AC35EVU3_9BILA</name>
<protein>
    <submittedName>
        <fullName evidence="2">Uncharacterized protein</fullName>
    </submittedName>
</protein>